<organism evidence="3 4">
    <name type="scientific">Duganella aceris</name>
    <dbReference type="NCBI Taxonomy" id="2703883"/>
    <lineage>
        <taxon>Bacteria</taxon>
        <taxon>Pseudomonadati</taxon>
        <taxon>Pseudomonadota</taxon>
        <taxon>Betaproteobacteria</taxon>
        <taxon>Burkholderiales</taxon>
        <taxon>Oxalobacteraceae</taxon>
        <taxon>Telluria group</taxon>
        <taxon>Duganella</taxon>
    </lineage>
</organism>
<dbReference type="EMBL" id="JAADJT010000001">
    <property type="protein sequence ID" value="NGZ83194.1"/>
    <property type="molecule type" value="Genomic_DNA"/>
</dbReference>
<dbReference type="InterPro" id="IPR001387">
    <property type="entry name" value="Cro/C1-type_HTH"/>
</dbReference>
<feature type="domain" description="HTH cro/C1-type" evidence="2">
    <location>
        <begin position="25"/>
        <end position="73"/>
    </location>
</feature>
<dbReference type="SUPFAM" id="SSF47413">
    <property type="entry name" value="lambda repressor-like DNA-binding domains"/>
    <property type="match status" value="1"/>
</dbReference>
<gene>
    <name evidence="3" type="ORF">GW587_02835</name>
</gene>
<dbReference type="RefSeq" id="WP_166098254.1">
    <property type="nucleotide sequence ID" value="NZ_JAADJT010000001.1"/>
</dbReference>
<dbReference type="PANTHER" id="PTHR36924:SF1">
    <property type="entry name" value="ANTITOXIN HIGA-1"/>
    <property type="match status" value="1"/>
</dbReference>
<reference evidence="4" key="1">
    <citation type="submission" date="2023-07" db="EMBL/GenBank/DDBJ databases">
        <title>Duganella aceri sp. nov., isolated from tree sap.</title>
        <authorList>
            <person name="Kim I.S."/>
        </authorList>
    </citation>
    <scope>NUCLEOTIDE SEQUENCE [LARGE SCALE GENOMIC DNA]</scope>
    <source>
        <strain evidence="4">SAP-35</strain>
    </source>
</reference>
<keyword evidence="4" id="KW-1185">Reference proteome</keyword>
<dbReference type="NCBIfam" id="TIGR02607">
    <property type="entry name" value="antidote_HigA"/>
    <property type="match status" value="1"/>
</dbReference>
<proteinExistence type="predicted"/>
<dbReference type="Proteomes" id="UP000666369">
    <property type="component" value="Unassembled WGS sequence"/>
</dbReference>
<comment type="caution">
    <text evidence="3">The sequence shown here is derived from an EMBL/GenBank/DDBJ whole genome shotgun (WGS) entry which is preliminary data.</text>
</comment>
<accession>A0ABX0FF98</accession>
<dbReference type="CDD" id="cd00093">
    <property type="entry name" value="HTH_XRE"/>
    <property type="match status" value="1"/>
</dbReference>
<sequence length="107" mass="12140">MKSLRNSMRRPTHPGAILREDILPALKMTQTELAQLIGVSRLSISELLREKRALSPEMAVRIATLLRTSPESWLRMQEAVSLWEVRQDAEKLAAIKPLSKSRLDLVP</sequence>
<evidence type="ECO:0000259" key="2">
    <source>
        <dbReference type="PROSITE" id="PS50943"/>
    </source>
</evidence>
<evidence type="ECO:0000313" key="4">
    <source>
        <dbReference type="Proteomes" id="UP000666369"/>
    </source>
</evidence>
<dbReference type="InterPro" id="IPR013430">
    <property type="entry name" value="Toxin_antidote_HigA"/>
</dbReference>
<dbReference type="PANTHER" id="PTHR36924">
    <property type="entry name" value="ANTITOXIN HIGA-1"/>
    <property type="match status" value="1"/>
</dbReference>
<dbReference type="Gene3D" id="1.10.260.40">
    <property type="entry name" value="lambda repressor-like DNA-binding domains"/>
    <property type="match status" value="1"/>
</dbReference>
<dbReference type="PROSITE" id="PS50943">
    <property type="entry name" value="HTH_CROC1"/>
    <property type="match status" value="1"/>
</dbReference>
<dbReference type="InterPro" id="IPR010982">
    <property type="entry name" value="Lambda_DNA-bd_dom_sf"/>
</dbReference>
<protein>
    <submittedName>
        <fullName evidence="3">HigA family addiction module antidote protein</fullName>
    </submittedName>
</protein>
<keyword evidence="1" id="KW-0238">DNA-binding</keyword>
<name>A0ABX0FF98_9BURK</name>
<dbReference type="Pfam" id="PF01381">
    <property type="entry name" value="HTH_3"/>
    <property type="match status" value="1"/>
</dbReference>
<dbReference type="SMART" id="SM00530">
    <property type="entry name" value="HTH_XRE"/>
    <property type="match status" value="1"/>
</dbReference>
<evidence type="ECO:0000256" key="1">
    <source>
        <dbReference type="ARBA" id="ARBA00023125"/>
    </source>
</evidence>
<evidence type="ECO:0000313" key="3">
    <source>
        <dbReference type="EMBL" id="NGZ83194.1"/>
    </source>
</evidence>